<comment type="caution">
    <text evidence="1">The sequence shown here is derived from an EMBL/GenBank/DDBJ whole genome shotgun (WGS) entry which is preliminary data.</text>
</comment>
<dbReference type="EMBL" id="CM055750">
    <property type="protein sequence ID" value="KAJ7994037.1"/>
    <property type="molecule type" value="Genomic_DNA"/>
</dbReference>
<organism evidence="1 2">
    <name type="scientific">Dallia pectoralis</name>
    <name type="common">Alaska blackfish</name>
    <dbReference type="NCBI Taxonomy" id="75939"/>
    <lineage>
        <taxon>Eukaryota</taxon>
        <taxon>Metazoa</taxon>
        <taxon>Chordata</taxon>
        <taxon>Craniata</taxon>
        <taxon>Vertebrata</taxon>
        <taxon>Euteleostomi</taxon>
        <taxon>Actinopterygii</taxon>
        <taxon>Neopterygii</taxon>
        <taxon>Teleostei</taxon>
        <taxon>Protacanthopterygii</taxon>
        <taxon>Esociformes</taxon>
        <taxon>Umbridae</taxon>
        <taxon>Dallia</taxon>
    </lineage>
</organism>
<dbReference type="Proteomes" id="UP001157502">
    <property type="component" value="Chromosome 23"/>
</dbReference>
<keyword evidence="2" id="KW-1185">Reference proteome</keyword>
<proteinExistence type="predicted"/>
<reference evidence="1" key="1">
    <citation type="submission" date="2021-05" db="EMBL/GenBank/DDBJ databases">
        <authorList>
            <person name="Pan Q."/>
            <person name="Jouanno E."/>
            <person name="Zahm M."/>
            <person name="Klopp C."/>
            <person name="Cabau C."/>
            <person name="Louis A."/>
            <person name="Berthelot C."/>
            <person name="Parey E."/>
            <person name="Roest Crollius H."/>
            <person name="Montfort J."/>
            <person name="Robinson-Rechavi M."/>
            <person name="Bouchez O."/>
            <person name="Lampietro C."/>
            <person name="Lopez Roques C."/>
            <person name="Donnadieu C."/>
            <person name="Postlethwait J."/>
            <person name="Bobe J."/>
            <person name="Dillon D."/>
            <person name="Chandos A."/>
            <person name="von Hippel F."/>
            <person name="Guiguen Y."/>
        </authorList>
    </citation>
    <scope>NUCLEOTIDE SEQUENCE</scope>
    <source>
        <strain evidence="1">YG-Jan2019</strain>
    </source>
</reference>
<evidence type="ECO:0000313" key="1">
    <source>
        <dbReference type="EMBL" id="KAJ7994037.1"/>
    </source>
</evidence>
<gene>
    <name evidence="1" type="ORF">DPEC_G00261790</name>
</gene>
<protein>
    <submittedName>
        <fullName evidence="1">Uncharacterized protein</fullName>
    </submittedName>
</protein>
<sequence length="111" mass="12057">MRGGVFVSHAKSIPLMRVRGWCGDIVARVSSVTKQQRSAGTSGWYISLVKPRSPGPPALYVSQTIGQTSQHCSWALPGTPYNRTLSCLSRLLYLGKVLCDSTVTHGRPKAQ</sequence>
<evidence type="ECO:0000313" key="2">
    <source>
        <dbReference type="Proteomes" id="UP001157502"/>
    </source>
</evidence>
<name>A0ACC2FRY1_DALPE</name>
<accession>A0ACC2FRY1</accession>